<dbReference type="Pfam" id="PF07897">
    <property type="entry name" value="EAR"/>
    <property type="match status" value="1"/>
</dbReference>
<dbReference type="Gene3D" id="3.20.20.190">
    <property type="entry name" value="Phosphatidylinositol (PI) phosphodiesterase"/>
    <property type="match status" value="1"/>
</dbReference>
<dbReference type="PANTHER" id="PTHR43620">
    <property type="entry name" value="GLYCEROPHOSPHORYL DIESTER PHOSPHODIESTERASE"/>
    <property type="match status" value="1"/>
</dbReference>
<keyword evidence="3" id="KW-0732">Signal</keyword>
<feature type="compositionally biased region" description="Polar residues" evidence="8">
    <location>
        <begin position="94"/>
        <end position="106"/>
    </location>
</feature>
<dbReference type="GO" id="GO:0006629">
    <property type="term" value="P:lipid metabolic process"/>
    <property type="evidence" value="ECO:0007669"/>
    <property type="project" value="InterPro"/>
</dbReference>
<dbReference type="InterPro" id="IPR017946">
    <property type="entry name" value="PLC-like_Pdiesterase_TIM-brl"/>
</dbReference>
<feature type="domain" description="GP-PDE" evidence="9">
    <location>
        <begin position="309"/>
        <end position="627"/>
    </location>
</feature>
<dbReference type="GO" id="GO:0006071">
    <property type="term" value="P:glycerol metabolic process"/>
    <property type="evidence" value="ECO:0007669"/>
    <property type="project" value="UniProtKB-KW"/>
</dbReference>
<evidence type="ECO:0000256" key="7">
    <source>
        <dbReference type="ARBA" id="ARBA00047512"/>
    </source>
</evidence>
<dbReference type="Pfam" id="PF16136">
    <property type="entry name" value="NLS_NINJA_AFP"/>
    <property type="match status" value="1"/>
</dbReference>
<dbReference type="PANTHER" id="PTHR43620:SF7">
    <property type="entry name" value="GLYCEROPHOSPHODIESTER PHOSPHODIESTERASE GDPD5-RELATED"/>
    <property type="match status" value="1"/>
</dbReference>
<feature type="region of interest" description="Disordered" evidence="8">
    <location>
        <begin position="94"/>
        <end position="159"/>
    </location>
</feature>
<evidence type="ECO:0000256" key="1">
    <source>
        <dbReference type="ARBA" id="ARBA00007277"/>
    </source>
</evidence>
<keyword evidence="5" id="KW-0378">Hydrolase</keyword>
<dbReference type="Proteomes" id="UP000516437">
    <property type="component" value="Chromosome 7"/>
</dbReference>
<dbReference type="InterPro" id="IPR032310">
    <property type="entry name" value="NLS_NINJA_AFP-like"/>
</dbReference>
<comment type="similarity">
    <text evidence="1">Belongs to the glycerophosphoryl diester phosphodiesterase family.</text>
</comment>
<reference evidence="10 11" key="1">
    <citation type="journal article" date="2019" name="Plant Biotechnol. J.">
        <title>The red bayberry genome and genetic basis of sex determination.</title>
        <authorList>
            <person name="Jia H.M."/>
            <person name="Jia H.J."/>
            <person name="Cai Q.L."/>
            <person name="Wang Y."/>
            <person name="Zhao H.B."/>
            <person name="Yang W.F."/>
            <person name="Wang G.Y."/>
            <person name="Li Y.H."/>
            <person name="Zhan D.L."/>
            <person name="Shen Y.T."/>
            <person name="Niu Q.F."/>
            <person name="Chang L."/>
            <person name="Qiu J."/>
            <person name="Zhao L."/>
            <person name="Xie H.B."/>
            <person name="Fu W.Y."/>
            <person name="Jin J."/>
            <person name="Li X.W."/>
            <person name="Jiao Y."/>
            <person name="Zhou C.C."/>
            <person name="Tu T."/>
            <person name="Chai C.Y."/>
            <person name="Gao J.L."/>
            <person name="Fan L.J."/>
            <person name="van de Weg E."/>
            <person name="Wang J.Y."/>
            <person name="Gao Z.S."/>
        </authorList>
    </citation>
    <scope>NUCLEOTIDE SEQUENCE [LARGE SCALE GENOMIC DNA]</scope>
    <source>
        <tissue evidence="10">Leaves</tissue>
    </source>
</reference>
<organism evidence="10 11">
    <name type="scientific">Morella rubra</name>
    <name type="common">Chinese bayberry</name>
    <dbReference type="NCBI Taxonomy" id="262757"/>
    <lineage>
        <taxon>Eukaryota</taxon>
        <taxon>Viridiplantae</taxon>
        <taxon>Streptophyta</taxon>
        <taxon>Embryophyta</taxon>
        <taxon>Tracheophyta</taxon>
        <taxon>Spermatophyta</taxon>
        <taxon>Magnoliopsida</taxon>
        <taxon>eudicotyledons</taxon>
        <taxon>Gunneridae</taxon>
        <taxon>Pentapetalae</taxon>
        <taxon>rosids</taxon>
        <taxon>fabids</taxon>
        <taxon>Fagales</taxon>
        <taxon>Myricaceae</taxon>
        <taxon>Morella</taxon>
    </lineage>
</organism>
<feature type="compositionally biased region" description="Basic and acidic residues" evidence="8">
    <location>
        <begin position="138"/>
        <end position="150"/>
    </location>
</feature>
<dbReference type="OrthoDB" id="1058301at2759"/>
<accession>A0A6A1V2B1</accession>
<feature type="compositionally biased region" description="Basic and acidic residues" evidence="8">
    <location>
        <begin position="112"/>
        <end position="125"/>
    </location>
</feature>
<dbReference type="EC" id="3.1.4.46" evidence="2"/>
<evidence type="ECO:0000256" key="4">
    <source>
        <dbReference type="ARBA" id="ARBA00022798"/>
    </source>
</evidence>
<protein>
    <recommendedName>
        <fullName evidence="2">glycerophosphodiester phosphodiesterase</fullName>
        <ecNumber evidence="2">3.1.4.46</ecNumber>
    </recommendedName>
</protein>
<evidence type="ECO:0000313" key="10">
    <source>
        <dbReference type="EMBL" id="KAB1206795.1"/>
    </source>
</evidence>
<evidence type="ECO:0000256" key="8">
    <source>
        <dbReference type="SAM" id="MobiDB-lite"/>
    </source>
</evidence>
<evidence type="ECO:0000256" key="2">
    <source>
        <dbReference type="ARBA" id="ARBA00012247"/>
    </source>
</evidence>
<dbReference type="GO" id="GO:0008889">
    <property type="term" value="F:glycerophosphodiester phosphodiesterase activity"/>
    <property type="evidence" value="ECO:0007669"/>
    <property type="project" value="UniProtKB-EC"/>
</dbReference>
<dbReference type="PROSITE" id="PS51704">
    <property type="entry name" value="GP_PDE"/>
    <property type="match status" value="1"/>
</dbReference>
<evidence type="ECO:0000259" key="9">
    <source>
        <dbReference type="PROSITE" id="PS51704"/>
    </source>
</evidence>
<comment type="caution">
    <text evidence="10">The sequence shown here is derived from an EMBL/GenBank/DDBJ whole genome shotgun (WGS) entry which is preliminary data.</text>
</comment>
<keyword evidence="6" id="KW-0325">Glycoprotein</keyword>
<dbReference type="CDD" id="cd08602">
    <property type="entry name" value="GDPD_ScGlpQ1_like"/>
    <property type="match status" value="1"/>
</dbReference>
<sequence length="640" mass="72028">MEANEARSRAMKSLSLELDKYPRDLLQRFTCSSAQQSEHATPREDSEDIELNLGLSLGGRFGVDKSAKKLIRSSSIAGTIPVVRDDDFLNPQPISYPTLMRTSSLPTETEEEWRKRKELQTLRRMEAKRRRSQKQRSSKAEKDEEKKENEGPAGLTLKDRQLSAAANRFSSMVAPPFGMPTGAAAARQAVLGGVVEPVAKGSFLGLQGYGRSSSLGSAESQGGSSLGISELETKFLQEQTSLTAIQNHQPRVTDQNQNAVIRPSADQIYGFVPVLLFLLIVGQCVGRPMYPLPSTVSEGEKQPLQTSRPYNVAHRGANGEYPEETTVAYLRAIEEGADFIETDILASKDGVLICHHDVNLDDTTDIANHTEFADRKRTYEIQGVNITGYFVVDFTLEELQTLGATQRFPFRDHQYDGKYTIITFEDYISIALNAKRVVGIYPEIKNPTFINQHIKWADGKKFEDKFVATLKKYGYSGKYLSKEWLKQPVFIQSFAPASLVFISNLTDMPKVFLIDDVDILTEDTNQTYWEITSDSYLDYIKNYVVGIGPWKDTIVFPKNNNLDIVTDLVSKAHARGLQVHPYTFRNENAYLHFDFHQDPYAEYDYWINTIGVDGVFTDFPGSFHNYQELTSPLSTKTKSN</sequence>
<feature type="compositionally biased region" description="Basic residues" evidence="8">
    <location>
        <begin position="126"/>
        <end position="137"/>
    </location>
</feature>
<keyword evidence="11" id="KW-1185">Reference proteome</keyword>
<dbReference type="EMBL" id="RXIC02000025">
    <property type="protein sequence ID" value="KAB1206795.1"/>
    <property type="molecule type" value="Genomic_DNA"/>
</dbReference>
<evidence type="ECO:0000256" key="5">
    <source>
        <dbReference type="ARBA" id="ARBA00022801"/>
    </source>
</evidence>
<dbReference type="GO" id="GO:0005773">
    <property type="term" value="C:vacuole"/>
    <property type="evidence" value="ECO:0007669"/>
    <property type="project" value="TreeGrafter"/>
</dbReference>
<dbReference type="InterPro" id="IPR030395">
    <property type="entry name" value="GP_PDE_dom"/>
</dbReference>
<dbReference type="InterPro" id="IPR012463">
    <property type="entry name" value="Ninja_motif"/>
</dbReference>
<dbReference type="AlphaFoldDB" id="A0A6A1V2B1"/>
<dbReference type="Pfam" id="PF03009">
    <property type="entry name" value="GDPD"/>
    <property type="match status" value="1"/>
</dbReference>
<dbReference type="FunFam" id="3.20.20.190:FF:000023">
    <property type="entry name" value="Glycerophosphodiester phosphodiesterase GDPD5"/>
    <property type="match status" value="1"/>
</dbReference>
<proteinExistence type="inferred from homology"/>
<evidence type="ECO:0000256" key="6">
    <source>
        <dbReference type="ARBA" id="ARBA00023180"/>
    </source>
</evidence>
<comment type="catalytic activity">
    <reaction evidence="7">
        <text>a sn-glycero-3-phosphodiester + H2O = an alcohol + sn-glycerol 3-phosphate + H(+)</text>
        <dbReference type="Rhea" id="RHEA:12969"/>
        <dbReference type="ChEBI" id="CHEBI:15377"/>
        <dbReference type="ChEBI" id="CHEBI:15378"/>
        <dbReference type="ChEBI" id="CHEBI:30879"/>
        <dbReference type="ChEBI" id="CHEBI:57597"/>
        <dbReference type="ChEBI" id="CHEBI:83408"/>
        <dbReference type="EC" id="3.1.4.46"/>
    </reaction>
</comment>
<keyword evidence="4" id="KW-0319">Glycerol metabolism</keyword>
<gene>
    <name evidence="10" type="ORF">CJ030_MR7G013458</name>
</gene>
<evidence type="ECO:0000256" key="3">
    <source>
        <dbReference type="ARBA" id="ARBA00022729"/>
    </source>
</evidence>
<dbReference type="SUPFAM" id="SSF51695">
    <property type="entry name" value="PLC-like phosphodiesterases"/>
    <property type="match status" value="1"/>
</dbReference>
<name>A0A6A1V2B1_9ROSI</name>
<evidence type="ECO:0000313" key="11">
    <source>
        <dbReference type="Proteomes" id="UP000516437"/>
    </source>
</evidence>